<dbReference type="AlphaFoldDB" id="A0A445DDV0"/>
<dbReference type="Proteomes" id="UP000289738">
    <property type="component" value="Chromosome A04"/>
</dbReference>
<gene>
    <name evidence="1" type="ORF">Ahy_A04g018508</name>
</gene>
<evidence type="ECO:0000313" key="2">
    <source>
        <dbReference type="Proteomes" id="UP000289738"/>
    </source>
</evidence>
<protein>
    <submittedName>
        <fullName evidence="1">Uncharacterized protein</fullName>
    </submittedName>
</protein>
<comment type="caution">
    <text evidence="1">The sequence shown here is derived from an EMBL/GenBank/DDBJ whole genome shotgun (WGS) entry which is preliminary data.</text>
</comment>
<sequence>MILRDFSNAGFAIVKISIRADHHPVAVIGRYHNVLAVLEFQLWLYLPSLIIIRHFYIVEIEMSLAKYLMRFPKRISLMTLRYYIA</sequence>
<keyword evidence="2" id="KW-1185">Reference proteome</keyword>
<accession>A0A445DDV0</accession>
<evidence type="ECO:0000313" key="1">
    <source>
        <dbReference type="EMBL" id="RYR61344.1"/>
    </source>
</evidence>
<dbReference type="EMBL" id="SDMP01000004">
    <property type="protein sequence ID" value="RYR61344.1"/>
    <property type="molecule type" value="Genomic_DNA"/>
</dbReference>
<organism evidence="1 2">
    <name type="scientific">Arachis hypogaea</name>
    <name type="common">Peanut</name>
    <dbReference type="NCBI Taxonomy" id="3818"/>
    <lineage>
        <taxon>Eukaryota</taxon>
        <taxon>Viridiplantae</taxon>
        <taxon>Streptophyta</taxon>
        <taxon>Embryophyta</taxon>
        <taxon>Tracheophyta</taxon>
        <taxon>Spermatophyta</taxon>
        <taxon>Magnoliopsida</taxon>
        <taxon>eudicotyledons</taxon>
        <taxon>Gunneridae</taxon>
        <taxon>Pentapetalae</taxon>
        <taxon>rosids</taxon>
        <taxon>fabids</taxon>
        <taxon>Fabales</taxon>
        <taxon>Fabaceae</taxon>
        <taxon>Papilionoideae</taxon>
        <taxon>50 kb inversion clade</taxon>
        <taxon>dalbergioids sensu lato</taxon>
        <taxon>Dalbergieae</taxon>
        <taxon>Pterocarpus clade</taxon>
        <taxon>Arachis</taxon>
    </lineage>
</organism>
<proteinExistence type="predicted"/>
<reference evidence="1 2" key="1">
    <citation type="submission" date="2019-01" db="EMBL/GenBank/DDBJ databases">
        <title>Sequencing of cultivated peanut Arachis hypogaea provides insights into genome evolution and oil improvement.</title>
        <authorList>
            <person name="Chen X."/>
        </authorList>
    </citation>
    <scope>NUCLEOTIDE SEQUENCE [LARGE SCALE GENOMIC DNA]</scope>
    <source>
        <strain evidence="2">cv. Fuhuasheng</strain>
        <tissue evidence="1">Leaves</tissue>
    </source>
</reference>
<name>A0A445DDV0_ARAHY</name>